<keyword evidence="1 4" id="KW-0349">Heme</keyword>
<dbReference type="SUPFAM" id="SSF48613">
    <property type="entry name" value="Heme oxygenase-like"/>
    <property type="match status" value="1"/>
</dbReference>
<keyword evidence="7" id="KW-1185">Reference proteome</keyword>
<evidence type="ECO:0000256" key="1">
    <source>
        <dbReference type="ARBA" id="ARBA00022617"/>
    </source>
</evidence>
<keyword evidence="2 5" id="KW-0479">Metal-binding</keyword>
<dbReference type="Proteomes" id="UP000483018">
    <property type="component" value="Unassembled WGS sequence"/>
</dbReference>
<dbReference type="OrthoDB" id="5493802at2"/>
<evidence type="ECO:0000256" key="5">
    <source>
        <dbReference type="PIRSR" id="PIRSR000343-2"/>
    </source>
</evidence>
<dbReference type="GO" id="GO:0006788">
    <property type="term" value="P:heme oxidation"/>
    <property type="evidence" value="ECO:0007669"/>
    <property type="project" value="InterPro"/>
</dbReference>
<evidence type="ECO:0000256" key="4">
    <source>
        <dbReference type="PIRSR" id="PIRSR000343-1"/>
    </source>
</evidence>
<dbReference type="PIRSF" id="PIRSF000343">
    <property type="entry name" value="Haem_Oase"/>
    <property type="match status" value="1"/>
</dbReference>
<evidence type="ECO:0000313" key="7">
    <source>
        <dbReference type="Proteomes" id="UP000483018"/>
    </source>
</evidence>
<dbReference type="GO" id="GO:0020037">
    <property type="term" value="F:heme binding"/>
    <property type="evidence" value="ECO:0007669"/>
    <property type="project" value="TreeGrafter"/>
</dbReference>
<dbReference type="Pfam" id="PF01126">
    <property type="entry name" value="Heme_oxygenase"/>
    <property type="match status" value="1"/>
</dbReference>
<reference evidence="6 7" key="1">
    <citation type="submission" date="2019-12" db="EMBL/GenBank/DDBJ databases">
        <title>Defluviitalea raffinosedens, isolated from a biogas fermenter, genome sequencing and characterization.</title>
        <authorList>
            <person name="Rettenmaier R."/>
            <person name="Schneider M."/>
            <person name="Neuhaus K."/>
            <person name="Liebl W."/>
            <person name="Zverlov V."/>
        </authorList>
    </citation>
    <scope>NUCLEOTIDE SEQUENCE [LARGE SCALE GENOMIC DNA]</scope>
    <source>
        <strain evidence="6 7">249c-K6</strain>
    </source>
</reference>
<evidence type="ECO:0000313" key="6">
    <source>
        <dbReference type="EMBL" id="KAE9634910.1"/>
    </source>
</evidence>
<feature type="binding site" description="axial binding residue" evidence="5">
    <location>
        <position position="15"/>
    </location>
    <ligand>
        <name>heme b</name>
        <dbReference type="ChEBI" id="CHEBI:60344"/>
    </ligand>
    <ligandPart>
        <name>Fe</name>
        <dbReference type="ChEBI" id="CHEBI:18248"/>
    </ligandPart>
</feature>
<protein>
    <submittedName>
        <fullName evidence="6">Biliverdin-producing heme oxygenase</fullName>
    </submittedName>
</protein>
<keyword evidence="3 5" id="KW-0408">Iron</keyword>
<dbReference type="PRINTS" id="PR00088">
    <property type="entry name" value="HAEMOXYGNASE"/>
</dbReference>
<organism evidence="6 7">
    <name type="scientific">Defluviitalea raffinosedens</name>
    <dbReference type="NCBI Taxonomy" id="1450156"/>
    <lineage>
        <taxon>Bacteria</taxon>
        <taxon>Bacillati</taxon>
        <taxon>Bacillota</taxon>
        <taxon>Clostridia</taxon>
        <taxon>Lachnospirales</taxon>
        <taxon>Defluviitaleaceae</taxon>
        <taxon>Defluviitalea</taxon>
    </lineage>
</organism>
<feature type="binding site" evidence="4">
    <location>
        <position position="122"/>
    </location>
    <ligand>
        <name>heme b</name>
        <dbReference type="ChEBI" id="CHEBI:60344"/>
    </ligand>
</feature>
<dbReference type="GO" id="GO:0046872">
    <property type="term" value="F:metal ion binding"/>
    <property type="evidence" value="ECO:0007669"/>
    <property type="project" value="UniProtKB-KW"/>
</dbReference>
<dbReference type="InterPro" id="IPR016053">
    <property type="entry name" value="Haem_Oase-like"/>
</dbReference>
<evidence type="ECO:0000256" key="3">
    <source>
        <dbReference type="ARBA" id="ARBA00023004"/>
    </source>
</evidence>
<dbReference type="EMBL" id="WSLF01000004">
    <property type="protein sequence ID" value="KAE9634910.1"/>
    <property type="molecule type" value="Genomic_DNA"/>
</dbReference>
<dbReference type="GO" id="GO:0042167">
    <property type="term" value="P:heme catabolic process"/>
    <property type="evidence" value="ECO:0007669"/>
    <property type="project" value="TreeGrafter"/>
</dbReference>
<dbReference type="CDD" id="cd19165">
    <property type="entry name" value="HemeO"/>
    <property type="match status" value="1"/>
</dbReference>
<comment type="caution">
    <text evidence="6">The sequence shown here is derived from an EMBL/GenBank/DDBJ whole genome shotgun (WGS) entry which is preliminary data.</text>
</comment>
<dbReference type="GO" id="GO:0006979">
    <property type="term" value="P:response to oxidative stress"/>
    <property type="evidence" value="ECO:0007669"/>
    <property type="project" value="TreeGrafter"/>
</dbReference>
<gene>
    <name evidence="6" type="ORF">GND95_06255</name>
</gene>
<feature type="binding site" evidence="4">
    <location>
        <position position="8"/>
    </location>
    <ligand>
        <name>heme b</name>
        <dbReference type="ChEBI" id="CHEBI:60344"/>
    </ligand>
</feature>
<dbReference type="Gene3D" id="1.20.910.10">
    <property type="entry name" value="Heme oxygenase-like"/>
    <property type="match status" value="1"/>
</dbReference>
<evidence type="ECO:0000256" key="2">
    <source>
        <dbReference type="ARBA" id="ARBA00022723"/>
    </source>
</evidence>
<accession>A0A7C8HGX1</accession>
<dbReference type="PANTHER" id="PTHR10720:SF0">
    <property type="entry name" value="HEME OXYGENASE"/>
    <property type="match status" value="1"/>
</dbReference>
<dbReference type="AlphaFoldDB" id="A0A7C8HGX1"/>
<dbReference type="InterPro" id="IPR002051">
    <property type="entry name" value="Haem_Oase"/>
</dbReference>
<dbReference type="GO" id="GO:0004392">
    <property type="term" value="F:heme oxygenase (decyclizing) activity"/>
    <property type="evidence" value="ECO:0007669"/>
    <property type="project" value="InterPro"/>
</dbReference>
<dbReference type="RefSeq" id="WP_158739997.1">
    <property type="nucleotide sequence ID" value="NZ_WSLF01000004.1"/>
</dbReference>
<sequence length="211" mass="24234">MDFTEKIKSNTKALHLASEKSGFIKRLIEGNASKEGYIEYIFNLHAMYQAIEGSLDKHSDHESIKLFATKELYRAELIKKGLEILAGEKLSEMKLLPSTEACIARIQEIDKEHPELIAAYAYVRFIADLFGGKIFPDILTKNYDIPASALNYYIQPDIGNIRDYVMEYHKKFEKLNLSEYMQNLFAIEISNVYIYNIGILIELDAKLYASD</sequence>
<dbReference type="InterPro" id="IPR016084">
    <property type="entry name" value="Haem_Oase-like_multi-hlx"/>
</dbReference>
<name>A0A7C8HGX1_9FIRM</name>
<proteinExistence type="predicted"/>
<dbReference type="PANTHER" id="PTHR10720">
    <property type="entry name" value="HEME OXYGENASE"/>
    <property type="match status" value="1"/>
</dbReference>